<name>A0ABN7B1A5_9HEMI</name>
<evidence type="ECO:0000313" key="2">
    <source>
        <dbReference type="Proteomes" id="UP001307889"/>
    </source>
</evidence>
<dbReference type="Proteomes" id="UP001307889">
    <property type="component" value="Chromosome 9"/>
</dbReference>
<reference evidence="1 2" key="1">
    <citation type="submission" date="2023-09" db="EMBL/GenBank/DDBJ databases">
        <title>Nesidiocoris tenuis whole genome shotgun sequence.</title>
        <authorList>
            <person name="Shibata T."/>
            <person name="Shimoda M."/>
            <person name="Kobayashi T."/>
            <person name="Uehara T."/>
        </authorList>
    </citation>
    <scope>NUCLEOTIDE SEQUENCE [LARGE SCALE GENOMIC DNA]</scope>
    <source>
        <strain evidence="1 2">Japan</strain>
    </source>
</reference>
<keyword evidence="2" id="KW-1185">Reference proteome</keyword>
<sequence length="83" mass="9754">MVQTEDRIFPIYLLIEVAIAGKFLMGKVRAREMFALEENASLEKRRRAKGTALEKKVRKARDETVTFELKKDELWKRGKGEKR</sequence>
<proteinExistence type="predicted"/>
<evidence type="ECO:0000313" key="1">
    <source>
        <dbReference type="EMBL" id="BES98203.1"/>
    </source>
</evidence>
<gene>
    <name evidence="1" type="ORF">NTJ_11018</name>
</gene>
<protein>
    <submittedName>
        <fullName evidence="1">Uncharacterized protein</fullName>
    </submittedName>
</protein>
<accession>A0ABN7B1A5</accession>
<organism evidence="1 2">
    <name type="scientific">Nesidiocoris tenuis</name>
    <dbReference type="NCBI Taxonomy" id="355587"/>
    <lineage>
        <taxon>Eukaryota</taxon>
        <taxon>Metazoa</taxon>
        <taxon>Ecdysozoa</taxon>
        <taxon>Arthropoda</taxon>
        <taxon>Hexapoda</taxon>
        <taxon>Insecta</taxon>
        <taxon>Pterygota</taxon>
        <taxon>Neoptera</taxon>
        <taxon>Paraneoptera</taxon>
        <taxon>Hemiptera</taxon>
        <taxon>Heteroptera</taxon>
        <taxon>Panheteroptera</taxon>
        <taxon>Cimicomorpha</taxon>
        <taxon>Miridae</taxon>
        <taxon>Dicyphina</taxon>
        <taxon>Nesidiocoris</taxon>
    </lineage>
</organism>
<dbReference type="EMBL" id="AP028917">
    <property type="protein sequence ID" value="BES98203.1"/>
    <property type="molecule type" value="Genomic_DNA"/>
</dbReference>